<dbReference type="NCBIfam" id="NF033707">
    <property type="entry name" value="T9SS_sortase"/>
    <property type="match status" value="1"/>
</dbReference>
<dbReference type="Proteomes" id="UP000030129">
    <property type="component" value="Unassembled WGS sequence"/>
</dbReference>
<dbReference type="EMBL" id="JRLV01000001">
    <property type="protein sequence ID" value="KGO84172.1"/>
    <property type="molecule type" value="Genomic_DNA"/>
</dbReference>
<dbReference type="Pfam" id="PF01364">
    <property type="entry name" value="Peptidase_C25"/>
    <property type="match status" value="1"/>
</dbReference>
<dbReference type="Gene3D" id="3.40.50.1460">
    <property type="match status" value="1"/>
</dbReference>
<name>A0A0A2LV08_9FLAO</name>
<dbReference type="GO" id="GO:0008234">
    <property type="term" value="F:cysteine-type peptidase activity"/>
    <property type="evidence" value="ECO:0007669"/>
    <property type="project" value="InterPro"/>
</dbReference>
<accession>A0A0A2LV08</accession>
<organism evidence="4 5">
    <name type="scientific">Flavobacterium beibuense F44-8</name>
    <dbReference type="NCBI Taxonomy" id="1406840"/>
    <lineage>
        <taxon>Bacteria</taxon>
        <taxon>Pseudomonadati</taxon>
        <taxon>Bacteroidota</taxon>
        <taxon>Flavobacteriia</taxon>
        <taxon>Flavobacteriales</taxon>
        <taxon>Flavobacteriaceae</taxon>
        <taxon>Flavobacterium</taxon>
    </lineage>
</organism>
<dbReference type="InterPro" id="IPR029030">
    <property type="entry name" value="Caspase-like_dom_sf"/>
</dbReference>
<evidence type="ECO:0000256" key="1">
    <source>
        <dbReference type="ARBA" id="ARBA00022729"/>
    </source>
</evidence>
<evidence type="ECO:0000256" key="2">
    <source>
        <dbReference type="SAM" id="SignalP"/>
    </source>
</evidence>
<dbReference type="CDD" id="cd02258">
    <property type="entry name" value="Peptidase_C25_N"/>
    <property type="match status" value="1"/>
</dbReference>
<dbReference type="eggNOG" id="COG1572">
    <property type="taxonomic scope" value="Bacteria"/>
</dbReference>
<dbReference type="STRING" id="1406840.Q763_00050"/>
<keyword evidence="5" id="KW-1185">Reference proteome</keyword>
<feature type="chain" id="PRO_5002002558" evidence="2">
    <location>
        <begin position="19"/>
        <end position="1284"/>
    </location>
</feature>
<evidence type="ECO:0000313" key="4">
    <source>
        <dbReference type="EMBL" id="KGO84172.1"/>
    </source>
</evidence>
<evidence type="ECO:0000313" key="5">
    <source>
        <dbReference type="Proteomes" id="UP000030129"/>
    </source>
</evidence>
<sequence length="1284" mass="143380">MKKNLLLIILLFSLLSFGQQNTVSINWKDGEKYTVTDRVVVSIPQFDYVNMDYRYLTKELFFRLNIPVSGYVDASSLQITNVIYEGVALEKLGILDLQKIPTSLKPNIISSHARNDWYANLYLSPIIKDGSGYKRVKSFSYSFATAARRFNPKDTQVVTNSVLASGEWHRFYVERSGVYRISKSFLQQLGVNVNVDPRRIKIYGNGGRMLPLKNNIPYPDDLAENAIAFIGEEDGNFGDSDYILFYAEGVDNWNVESQTHSNLFANRSYYYVTSQGGEGKRITTQVQPTDPVTATVTSFDDYYYHEEDLVNIGRIGRKWHGEQFNVNNSQDFEFSVPDIDLSTPVSVTVNAAAYSVVPTSMTVMANAQSLGTISFVAVQEHDSAEDGTGGNNGYTATFTPAGGTITVNLSYSNGGVPGSNAWLDYIILKAKRFLKGNGSQFRFRYNAASGNTGVLEYQMSNASGISEVWDITDIYNVKKYVNEGGQSQFSFKAESGEVRQYVTVVSSNFYTPLRESQARVANQNIKGTVFNNSQGQFEDIDYLIVTPASLNSEAERLANIHRLRNGLNVKVVNLENIYQEFSSGKQDVAAIRNLVKYIYYNASSDANKIKYVCLFGDASFDFKNRIPNNTNIVPTLHGYDPSGSIPNYNSTNTFVSDDFFALMDPEEGAVLFNDPVGADIAVGRMAVSSMSQAREMVDKVEQYLNEESYGRWRNEYVLLSDDLDDGGDNFVPIMEGAYTDIIEQKPFINVRKIYTDAYVQESSSGGFRYPQAKEQIIRAVNNGALVVNYLGHGGEDGMAAERIFEKSDAQNLNNQYKYPLFVTVTCELTRFDNPYRPTCGEYLYWNSAGGAIGLITTTRSIFVSVAFNFNGLLPEKLFAFDGGDYPSMAEAMRRTKVQLGNKNLRVISFIGDPALMLAIPKPKVVLTAVNDVPVDQSVEVLEALSFVKMTGRVTDEAGNSMNTYNGELGVTVFDKEILRQTLANDEPTNESLKYDFNTLGEAIFRGNASVTGGQFEFNFVVPRDIRIPVGNGRVSFYSKRGNVLEDQTGYDNSIQVGGINETAEEDITGPTVRLYMNDESFISGGITNDSPIFLAFLEDEHGINTASGIGHDIIAILDGDETNPFILNDYYETNVDSYTNGSLRYPFSGLEPGLHTLTFKAWDVYNNPVTAELQFVVVGDEELRLEKVLNYPNPFVSYTEFWFTHNRPYEPLDVQVQIFTVSGKVVKTINQSVTTEGFLCRDIKWDGRDDFGDRIGKGVYVYKLTVRSASTNKKAEKYEKLVLL</sequence>
<feature type="domain" description="Gingipain" evidence="3">
    <location>
        <begin position="542"/>
        <end position="917"/>
    </location>
</feature>
<proteinExistence type="predicted"/>
<dbReference type="Gene3D" id="3.40.50.10390">
    <property type="entry name" value="Gingipain r, domain 1"/>
    <property type="match status" value="1"/>
</dbReference>
<dbReference type="SUPFAM" id="SSF52129">
    <property type="entry name" value="Caspase-like"/>
    <property type="match status" value="1"/>
</dbReference>
<dbReference type="InterPro" id="IPR029031">
    <property type="entry name" value="Gingipain_N_sf"/>
</dbReference>
<dbReference type="InterPro" id="IPR001769">
    <property type="entry name" value="Gingipain"/>
</dbReference>
<evidence type="ECO:0000259" key="3">
    <source>
        <dbReference type="Pfam" id="PF01364"/>
    </source>
</evidence>
<reference evidence="4 5" key="1">
    <citation type="submission" date="2013-09" db="EMBL/GenBank/DDBJ databases">
        <authorList>
            <person name="Zeng Z."/>
            <person name="Chen C."/>
        </authorList>
    </citation>
    <scope>NUCLEOTIDE SEQUENCE [LARGE SCALE GENOMIC DNA]</scope>
    <source>
        <strain evidence="4 5">F44-8</strain>
    </source>
</reference>
<protein>
    <submittedName>
        <fullName evidence="4">Peptidase C25</fullName>
    </submittedName>
</protein>
<dbReference type="RefSeq" id="WP_035129606.1">
    <property type="nucleotide sequence ID" value="NZ_JRLV01000001.1"/>
</dbReference>
<gene>
    <name evidence="4" type="ORF">Q763_00050</name>
</gene>
<dbReference type="GO" id="GO:0006508">
    <property type="term" value="P:proteolysis"/>
    <property type="evidence" value="ECO:0007669"/>
    <property type="project" value="InterPro"/>
</dbReference>
<keyword evidence="1 2" id="KW-0732">Signal</keyword>
<comment type="caution">
    <text evidence="4">The sequence shown here is derived from an EMBL/GenBank/DDBJ whole genome shotgun (WGS) entry which is preliminary data.</text>
</comment>
<feature type="signal peptide" evidence="2">
    <location>
        <begin position="1"/>
        <end position="18"/>
    </location>
</feature>
<dbReference type="Gene3D" id="2.60.40.4070">
    <property type="match status" value="1"/>
</dbReference>